<dbReference type="AlphaFoldDB" id="A0AAQ3S4S6"/>
<name>A0AAQ3S4S6_VIGMU</name>
<feature type="non-terminal residue" evidence="1">
    <location>
        <position position="102"/>
    </location>
</feature>
<organism evidence="1 2">
    <name type="scientific">Vigna mungo</name>
    <name type="common">Black gram</name>
    <name type="synonym">Phaseolus mungo</name>
    <dbReference type="NCBI Taxonomy" id="3915"/>
    <lineage>
        <taxon>Eukaryota</taxon>
        <taxon>Viridiplantae</taxon>
        <taxon>Streptophyta</taxon>
        <taxon>Embryophyta</taxon>
        <taxon>Tracheophyta</taxon>
        <taxon>Spermatophyta</taxon>
        <taxon>Magnoliopsida</taxon>
        <taxon>eudicotyledons</taxon>
        <taxon>Gunneridae</taxon>
        <taxon>Pentapetalae</taxon>
        <taxon>rosids</taxon>
        <taxon>fabids</taxon>
        <taxon>Fabales</taxon>
        <taxon>Fabaceae</taxon>
        <taxon>Papilionoideae</taxon>
        <taxon>50 kb inversion clade</taxon>
        <taxon>NPAAA clade</taxon>
        <taxon>indigoferoid/millettioid clade</taxon>
        <taxon>Phaseoleae</taxon>
        <taxon>Vigna</taxon>
    </lineage>
</organism>
<protein>
    <submittedName>
        <fullName evidence="1">Uncharacterized protein</fullName>
    </submittedName>
</protein>
<gene>
    <name evidence="1" type="ORF">V8G54_009365</name>
</gene>
<evidence type="ECO:0000313" key="2">
    <source>
        <dbReference type="Proteomes" id="UP001374535"/>
    </source>
</evidence>
<sequence length="102" mass="10661">VSKSLEEDEHCSDGTIWASARFLYVSLSIAHDGGAAAMEIEHRKASSVAILGLGGATEKSWWFVMEDGGDARLLVVADDKVGGGEVTRDGGKVAEEGAAVRV</sequence>
<accession>A0AAQ3S4S6</accession>
<proteinExistence type="predicted"/>
<dbReference type="EMBL" id="CP144698">
    <property type="protein sequence ID" value="WVZ16383.1"/>
    <property type="molecule type" value="Genomic_DNA"/>
</dbReference>
<evidence type="ECO:0000313" key="1">
    <source>
        <dbReference type="EMBL" id="WVZ16383.1"/>
    </source>
</evidence>
<reference evidence="1 2" key="1">
    <citation type="journal article" date="2023" name="Life. Sci Alliance">
        <title>Evolutionary insights into 3D genome organization and epigenetic landscape of Vigna mungo.</title>
        <authorList>
            <person name="Junaid A."/>
            <person name="Singh B."/>
            <person name="Bhatia S."/>
        </authorList>
    </citation>
    <scope>NUCLEOTIDE SEQUENCE [LARGE SCALE GENOMIC DNA]</scope>
    <source>
        <strain evidence="1">Urdbean</strain>
    </source>
</reference>
<dbReference type="Proteomes" id="UP001374535">
    <property type="component" value="Chromosome 3"/>
</dbReference>
<keyword evidence="2" id="KW-1185">Reference proteome</keyword>